<evidence type="ECO:0000313" key="3">
    <source>
        <dbReference type="EMBL" id="KAK9928893.1"/>
    </source>
</evidence>
<proteinExistence type="predicted"/>
<dbReference type="Proteomes" id="UP001457282">
    <property type="component" value="Unassembled WGS sequence"/>
</dbReference>
<reference evidence="1 4" key="1">
    <citation type="journal article" date="2023" name="G3 (Bethesda)">
        <title>A chromosome-length genome assembly and annotation of blackberry (Rubus argutus, cv. 'Hillquist').</title>
        <authorList>
            <person name="Bruna T."/>
            <person name="Aryal R."/>
            <person name="Dudchenko O."/>
            <person name="Sargent D.J."/>
            <person name="Mead D."/>
            <person name="Buti M."/>
            <person name="Cavallini A."/>
            <person name="Hytonen T."/>
            <person name="Andres J."/>
            <person name="Pham M."/>
            <person name="Weisz D."/>
            <person name="Mascagni F."/>
            <person name="Usai G."/>
            <person name="Natali L."/>
            <person name="Bassil N."/>
            <person name="Fernandez G.E."/>
            <person name="Lomsadze A."/>
            <person name="Armour M."/>
            <person name="Olukolu B."/>
            <person name="Poorten T."/>
            <person name="Britton C."/>
            <person name="Davik J."/>
            <person name="Ashrafi H."/>
            <person name="Aiden E.L."/>
            <person name="Borodovsky M."/>
            <person name="Worthington M."/>
        </authorList>
    </citation>
    <scope>NUCLEOTIDE SEQUENCE [LARGE SCALE GENOMIC DNA]</scope>
    <source>
        <strain evidence="1">PI 553951</strain>
    </source>
</reference>
<sequence>MAAWCGTGQIAELVLSGDKLDGKRESTRPGQWAREQLGFYLGPARFLRDDAGKRWTRVLGDDGFLGSTADLMAAGI</sequence>
<dbReference type="EMBL" id="JBEDUW010000134">
    <property type="protein sequence ID" value="KAK9905416.1"/>
    <property type="molecule type" value="Genomic_DNA"/>
</dbReference>
<evidence type="ECO:0000313" key="1">
    <source>
        <dbReference type="EMBL" id="KAK9905416.1"/>
    </source>
</evidence>
<gene>
    <name evidence="1" type="ORF">M0R45_000177</name>
    <name evidence="2" type="ORF">M0R45_026006</name>
    <name evidence="3" type="ORF">M0R45_026010</name>
</gene>
<dbReference type="EMBL" id="JBEDUW010000005">
    <property type="protein sequence ID" value="KAK9928889.1"/>
    <property type="molecule type" value="Genomic_DNA"/>
</dbReference>
<dbReference type="EMBL" id="JBEDUW010000005">
    <property type="protein sequence ID" value="KAK9928893.1"/>
    <property type="molecule type" value="Genomic_DNA"/>
</dbReference>
<organism evidence="1 4">
    <name type="scientific">Rubus argutus</name>
    <name type="common">Southern blackberry</name>
    <dbReference type="NCBI Taxonomy" id="59490"/>
    <lineage>
        <taxon>Eukaryota</taxon>
        <taxon>Viridiplantae</taxon>
        <taxon>Streptophyta</taxon>
        <taxon>Embryophyta</taxon>
        <taxon>Tracheophyta</taxon>
        <taxon>Spermatophyta</taxon>
        <taxon>Magnoliopsida</taxon>
        <taxon>eudicotyledons</taxon>
        <taxon>Gunneridae</taxon>
        <taxon>Pentapetalae</taxon>
        <taxon>rosids</taxon>
        <taxon>fabids</taxon>
        <taxon>Rosales</taxon>
        <taxon>Rosaceae</taxon>
        <taxon>Rosoideae</taxon>
        <taxon>Rosoideae incertae sedis</taxon>
        <taxon>Rubus</taxon>
    </lineage>
</organism>
<protein>
    <submittedName>
        <fullName evidence="1">Uncharacterized protein</fullName>
    </submittedName>
</protein>
<evidence type="ECO:0000313" key="2">
    <source>
        <dbReference type="EMBL" id="KAK9928889.1"/>
    </source>
</evidence>
<keyword evidence="4" id="KW-1185">Reference proteome</keyword>
<name>A0AAW1VQ01_RUBAR</name>
<dbReference type="AlphaFoldDB" id="A0AAW1VQ01"/>
<evidence type="ECO:0000313" key="4">
    <source>
        <dbReference type="Proteomes" id="UP001457282"/>
    </source>
</evidence>
<comment type="caution">
    <text evidence="1">The sequence shown here is derived from an EMBL/GenBank/DDBJ whole genome shotgun (WGS) entry which is preliminary data.</text>
</comment>
<accession>A0AAW1VQ01</accession>